<evidence type="ECO:0000256" key="4">
    <source>
        <dbReference type="ARBA" id="ARBA00022692"/>
    </source>
</evidence>
<feature type="transmembrane region" description="Helical" evidence="7">
    <location>
        <begin position="382"/>
        <end position="400"/>
    </location>
</feature>
<feature type="transmembrane region" description="Helical" evidence="7">
    <location>
        <begin position="188"/>
        <end position="209"/>
    </location>
</feature>
<dbReference type="Gene3D" id="1.10.3720.10">
    <property type="entry name" value="MetI-like"/>
    <property type="match status" value="2"/>
</dbReference>
<feature type="transmembrane region" description="Helical" evidence="7">
    <location>
        <begin position="277"/>
        <end position="300"/>
    </location>
</feature>
<evidence type="ECO:0000256" key="7">
    <source>
        <dbReference type="SAM" id="Phobius"/>
    </source>
</evidence>
<sequence length="514" mass="53279">MASRAFPLSPAQGLGLAIAALILGSAAMVAVRAESFALAPADWQALRFTVLQASLSAAVSSLLAIPVARALFRRRFAGRGVLIRLLSAPFVLPVVVAVMGLLTVFGRGGPVNAALVWLGLPEVSIFGLHGIVLANVFFNMPLATRMLLHGWQAIPAERFRLAQSLGLPAGAQFRHLEAPMLRAQLPGIFAVILLICLASFAIALMLGGGPKASTLELAIYQSLRFEFDLGRAALLAAVQFALCGAITLAAAGLTLPQGFGAGLGRSVQIAAPGGWRRVVDVLAIAGAAVFLFAPLLAVVIKGLPGLAALPTGLWPAVIRSVAVAVVSALLATGMALTLAVGAARSQSRVIELAAMLPLAASALVLGTGLFLIVRPFITPESVALPITVLVNAVLTLPYLFRLLLPEARQIVADYGRLTTSLGLPPLSVLRFVTLPRLARPLGYGAGLAAALSMGDLGVIALFAGDGGATLPLFVQHLIGAYRLQQAAAGSLMLVVISFALFWGFDRLGSRYADS</sequence>
<keyword evidence="4 7" id="KW-0812">Transmembrane</keyword>
<dbReference type="InterPro" id="IPR035906">
    <property type="entry name" value="MetI-like_sf"/>
</dbReference>
<dbReference type="PANTHER" id="PTHR30183:SF9">
    <property type="entry name" value="THIAMINE TRANSPORT SYSTEM PERMEASE PROTEIN THIP"/>
    <property type="match status" value="1"/>
</dbReference>
<dbReference type="RefSeq" id="WP_380073654.1">
    <property type="nucleotide sequence ID" value="NZ_JBHRTO010000001.1"/>
</dbReference>
<accession>A0ABV7IZY1</accession>
<dbReference type="InterPro" id="IPR000515">
    <property type="entry name" value="MetI-like"/>
</dbReference>
<keyword evidence="2" id="KW-0813">Transport</keyword>
<dbReference type="Proteomes" id="UP001595547">
    <property type="component" value="Unassembled WGS sequence"/>
</dbReference>
<dbReference type="EMBL" id="JBHRTO010000001">
    <property type="protein sequence ID" value="MFC3182074.1"/>
    <property type="molecule type" value="Genomic_DNA"/>
</dbReference>
<keyword evidence="3" id="KW-1003">Cell membrane</keyword>
<dbReference type="SUPFAM" id="SSF161098">
    <property type="entry name" value="MetI-like"/>
    <property type="match status" value="2"/>
</dbReference>
<feature type="transmembrane region" description="Helical" evidence="7">
    <location>
        <begin position="49"/>
        <end position="72"/>
    </location>
</feature>
<keyword evidence="5 7" id="KW-1133">Transmembrane helix</keyword>
<evidence type="ECO:0000256" key="2">
    <source>
        <dbReference type="ARBA" id="ARBA00022448"/>
    </source>
</evidence>
<feature type="transmembrane region" description="Helical" evidence="7">
    <location>
        <begin position="441"/>
        <end position="463"/>
    </location>
</feature>
<comment type="subcellular location">
    <subcellularLocation>
        <location evidence="1">Cell membrane</location>
        <topology evidence="1">Multi-pass membrane protein</topology>
    </subcellularLocation>
</comment>
<evidence type="ECO:0000256" key="6">
    <source>
        <dbReference type="ARBA" id="ARBA00023136"/>
    </source>
</evidence>
<reference evidence="10" key="1">
    <citation type="journal article" date="2019" name="Int. J. Syst. Evol. Microbiol.">
        <title>The Global Catalogue of Microorganisms (GCM) 10K type strain sequencing project: providing services to taxonomists for standard genome sequencing and annotation.</title>
        <authorList>
            <consortium name="The Broad Institute Genomics Platform"/>
            <consortium name="The Broad Institute Genome Sequencing Center for Infectious Disease"/>
            <person name="Wu L."/>
            <person name="Ma J."/>
        </authorList>
    </citation>
    <scope>NUCLEOTIDE SEQUENCE [LARGE SCALE GENOMIC DNA]</scope>
    <source>
        <strain evidence="10">KCTC 52039</strain>
    </source>
</reference>
<comment type="caution">
    <text evidence="9">The sequence shown here is derived from an EMBL/GenBank/DDBJ whole genome shotgun (WGS) entry which is preliminary data.</text>
</comment>
<evidence type="ECO:0000313" key="9">
    <source>
        <dbReference type="EMBL" id="MFC3182074.1"/>
    </source>
</evidence>
<feature type="transmembrane region" description="Helical" evidence="7">
    <location>
        <begin position="229"/>
        <end position="256"/>
    </location>
</feature>
<dbReference type="CDD" id="cd06261">
    <property type="entry name" value="TM_PBP2"/>
    <property type="match status" value="2"/>
</dbReference>
<evidence type="ECO:0000256" key="5">
    <source>
        <dbReference type="ARBA" id="ARBA00022989"/>
    </source>
</evidence>
<feature type="transmembrane region" description="Helical" evidence="7">
    <location>
        <begin position="81"/>
        <end position="102"/>
    </location>
</feature>
<keyword evidence="10" id="KW-1185">Reference proteome</keyword>
<name>A0ABV7IZY1_9RHOB</name>
<protein>
    <submittedName>
        <fullName evidence="9">Thiamine/thiamine pyrophosphate ABC transporter permease ThiP</fullName>
    </submittedName>
</protein>
<feature type="domain" description="ABC transmembrane type-1" evidence="8">
    <location>
        <begin position="46"/>
        <end position="250"/>
    </location>
</feature>
<gene>
    <name evidence="9" type="ORF">ACFOGH_13815</name>
</gene>
<feature type="transmembrane region" description="Helical" evidence="7">
    <location>
        <begin position="352"/>
        <end position="376"/>
    </location>
</feature>
<proteinExistence type="predicted"/>
<organism evidence="9 10">
    <name type="scientific">Cypionkella sinensis</name>
    <dbReference type="NCBI Taxonomy" id="1756043"/>
    <lineage>
        <taxon>Bacteria</taxon>
        <taxon>Pseudomonadati</taxon>
        <taxon>Pseudomonadota</taxon>
        <taxon>Alphaproteobacteria</taxon>
        <taxon>Rhodobacterales</taxon>
        <taxon>Paracoccaceae</taxon>
        <taxon>Cypionkella</taxon>
    </lineage>
</organism>
<feature type="transmembrane region" description="Helical" evidence="7">
    <location>
        <begin position="114"/>
        <end position="138"/>
    </location>
</feature>
<feature type="transmembrane region" description="Helical" evidence="7">
    <location>
        <begin position="320"/>
        <end position="340"/>
    </location>
</feature>
<dbReference type="PANTHER" id="PTHR30183">
    <property type="entry name" value="MOLYBDENUM TRANSPORT SYSTEM PERMEASE PROTEIN MODB"/>
    <property type="match status" value="1"/>
</dbReference>
<evidence type="ECO:0000256" key="3">
    <source>
        <dbReference type="ARBA" id="ARBA00022475"/>
    </source>
</evidence>
<dbReference type="PROSITE" id="PS50928">
    <property type="entry name" value="ABC_TM1"/>
    <property type="match status" value="2"/>
</dbReference>
<feature type="domain" description="ABC transmembrane type-1" evidence="8">
    <location>
        <begin position="317"/>
        <end position="504"/>
    </location>
</feature>
<feature type="transmembrane region" description="Helical" evidence="7">
    <location>
        <begin position="483"/>
        <end position="504"/>
    </location>
</feature>
<evidence type="ECO:0000259" key="8">
    <source>
        <dbReference type="PROSITE" id="PS50928"/>
    </source>
</evidence>
<evidence type="ECO:0000256" key="1">
    <source>
        <dbReference type="ARBA" id="ARBA00004651"/>
    </source>
</evidence>
<evidence type="ECO:0000313" key="10">
    <source>
        <dbReference type="Proteomes" id="UP001595547"/>
    </source>
</evidence>
<keyword evidence="6 7" id="KW-0472">Membrane</keyword>